<dbReference type="GO" id="GO:0005730">
    <property type="term" value="C:nucleolus"/>
    <property type="evidence" value="ECO:0007669"/>
    <property type="project" value="UniProtKB-SubCell"/>
</dbReference>
<dbReference type="PANTHER" id="PTHR11097:SF9">
    <property type="entry name" value="EXOSOME COMPLEX COMPONENT RRP43"/>
    <property type="match status" value="1"/>
</dbReference>
<comment type="similarity">
    <text evidence="3">Belongs to the RNase PH family.</text>
</comment>
<dbReference type="InterPro" id="IPR050590">
    <property type="entry name" value="Exosome_comp_Rrp42_subfam"/>
</dbReference>
<dbReference type="InterPro" id="IPR020568">
    <property type="entry name" value="Ribosomal_Su5_D2-typ_SF"/>
</dbReference>
<evidence type="ECO:0000256" key="5">
    <source>
        <dbReference type="ARBA" id="ARBA00022552"/>
    </source>
</evidence>
<dbReference type="RefSeq" id="XP_004179918.1">
    <property type="nucleotide sequence ID" value="XM_004179870.1"/>
</dbReference>
<dbReference type="SUPFAM" id="SSF54211">
    <property type="entry name" value="Ribosomal protein S5 domain 2-like"/>
    <property type="match status" value="1"/>
</dbReference>
<dbReference type="GO" id="GO:0071028">
    <property type="term" value="P:nuclear mRNA surveillance"/>
    <property type="evidence" value="ECO:0007669"/>
    <property type="project" value="TreeGrafter"/>
</dbReference>
<dbReference type="Gene3D" id="3.30.230.70">
    <property type="entry name" value="GHMP Kinase, N-terminal domain"/>
    <property type="match status" value="1"/>
</dbReference>
<dbReference type="GO" id="GO:0071038">
    <property type="term" value="P:TRAMP-dependent tRNA surveillance pathway"/>
    <property type="evidence" value="ECO:0007669"/>
    <property type="project" value="TreeGrafter"/>
</dbReference>
<keyword evidence="4" id="KW-0963">Cytoplasm</keyword>
<evidence type="ECO:0000256" key="2">
    <source>
        <dbReference type="ARBA" id="ARBA00004604"/>
    </source>
</evidence>
<proteinExistence type="inferred from homology"/>
<dbReference type="InParanoid" id="I2H1Z7"/>
<dbReference type="PANTHER" id="PTHR11097">
    <property type="entry name" value="EXOSOME COMPLEX EXONUCLEASE RIBOSOMAL RNA PROCESSING PROTEIN"/>
    <property type="match status" value="1"/>
</dbReference>
<dbReference type="GO" id="GO:0034475">
    <property type="term" value="P:U4 snRNA 3'-end processing"/>
    <property type="evidence" value="ECO:0007669"/>
    <property type="project" value="TreeGrafter"/>
</dbReference>
<evidence type="ECO:0000256" key="4">
    <source>
        <dbReference type="ARBA" id="ARBA00022490"/>
    </source>
</evidence>
<evidence type="ECO:0000256" key="8">
    <source>
        <dbReference type="ARBA" id="ARBA00023242"/>
    </source>
</evidence>
<dbReference type="KEGG" id="tbl:TBLA_0C06020"/>
<evidence type="ECO:0000259" key="10">
    <source>
        <dbReference type="Pfam" id="PF01138"/>
    </source>
</evidence>
<keyword evidence="7" id="KW-0694">RNA-binding</keyword>
<keyword evidence="5" id="KW-0698">rRNA processing</keyword>
<evidence type="ECO:0000256" key="9">
    <source>
        <dbReference type="ARBA" id="ARBA00030617"/>
    </source>
</evidence>
<keyword evidence="8" id="KW-0539">Nucleus</keyword>
<dbReference type="GO" id="GO:0000177">
    <property type="term" value="C:cytoplasmic exosome (RNase complex)"/>
    <property type="evidence" value="ECO:0007669"/>
    <property type="project" value="UniProtKB-ARBA"/>
</dbReference>
<dbReference type="STRING" id="1071380.I2H1Z7"/>
<dbReference type="GO" id="GO:0034473">
    <property type="term" value="P:U1 snRNA 3'-end processing"/>
    <property type="evidence" value="ECO:0007669"/>
    <property type="project" value="TreeGrafter"/>
</dbReference>
<dbReference type="AlphaFoldDB" id="I2H1Z7"/>
<feature type="domain" description="Exoribonuclease phosphorolytic" evidence="10">
    <location>
        <begin position="61"/>
        <end position="206"/>
    </location>
</feature>
<dbReference type="EMBL" id="HE806318">
    <property type="protein sequence ID" value="CCH60399.1"/>
    <property type="molecule type" value="Genomic_DNA"/>
</dbReference>
<gene>
    <name evidence="11" type="primary">TBLA0C06020</name>
    <name evidence="11" type="ORF">TBLA_0C06020</name>
</gene>
<keyword evidence="6" id="KW-0271">Exosome</keyword>
<dbReference type="Pfam" id="PF01138">
    <property type="entry name" value="RNase_PH"/>
    <property type="match status" value="1"/>
</dbReference>
<dbReference type="InterPro" id="IPR001247">
    <property type="entry name" value="ExoRNase_PH_dom1"/>
</dbReference>
<dbReference type="InterPro" id="IPR027408">
    <property type="entry name" value="PNPase/RNase_PH_dom_sf"/>
</dbReference>
<evidence type="ECO:0000313" key="12">
    <source>
        <dbReference type="Proteomes" id="UP000002866"/>
    </source>
</evidence>
<name>I2H1Z7_HENB6</name>
<dbReference type="GO" id="GO:0071035">
    <property type="term" value="P:nuclear polyadenylation-dependent rRNA catabolic process"/>
    <property type="evidence" value="ECO:0007669"/>
    <property type="project" value="TreeGrafter"/>
</dbReference>
<accession>I2H1Z7</accession>
<evidence type="ECO:0000256" key="6">
    <source>
        <dbReference type="ARBA" id="ARBA00022835"/>
    </source>
</evidence>
<protein>
    <recommendedName>
        <fullName evidence="9">Ribosomal RNA-processing protein 43</fullName>
    </recommendedName>
</protein>
<organism evidence="11 12">
    <name type="scientific">Henningerozyma blattae (strain ATCC 34711 / CBS 6284 / DSM 70876 / NBRC 10599 / NRRL Y-10934 / UCD 77-7)</name>
    <name type="common">Yeast</name>
    <name type="synonym">Tetrapisispora blattae</name>
    <dbReference type="NCBI Taxonomy" id="1071380"/>
    <lineage>
        <taxon>Eukaryota</taxon>
        <taxon>Fungi</taxon>
        <taxon>Dikarya</taxon>
        <taxon>Ascomycota</taxon>
        <taxon>Saccharomycotina</taxon>
        <taxon>Saccharomycetes</taxon>
        <taxon>Saccharomycetales</taxon>
        <taxon>Saccharomycetaceae</taxon>
        <taxon>Henningerozyma</taxon>
    </lineage>
</organism>
<sequence>MMGREDELTFTPDILSRVVPELIFQRNLSIGTRMNNRKFEEFAKYQTNTFRDIIKDPEILGSSILEIQDTPNSTTVFVTIKGGVVEDTERPLYKQYEDRIPGIYPVVEIERGRGNSPPSDEEMIVGQLLNDILQHCGIISCESLKINIENRNTVEKDEIDFLGLQTGGKRWKFVLYIKINVFNRDGPIFHACWNAIMTALRDTRLPQVYINEENLNEVAYNLRLLKNKNRRNRFQSNEKVNKILCFNQLQTYPLRLNENNICYGCNFGITRLQPEYSLIEDEGEEEKRETSELVLISDISREGEEASLSNQLNILVTPNGNIKYLSLSVGDNKDKGNVSIELLKKSIRLAIERSRELQALNKKD</sequence>
<evidence type="ECO:0000256" key="3">
    <source>
        <dbReference type="ARBA" id="ARBA00006678"/>
    </source>
</evidence>
<dbReference type="GO" id="GO:0034476">
    <property type="term" value="P:U5 snRNA 3'-end processing"/>
    <property type="evidence" value="ECO:0007669"/>
    <property type="project" value="TreeGrafter"/>
</dbReference>
<dbReference type="GO" id="GO:0000467">
    <property type="term" value="P:exonucleolytic trimming to generate mature 3'-end of 5.8S rRNA from tricistronic rRNA transcript (SSU-rRNA, 5.8S rRNA, LSU-rRNA)"/>
    <property type="evidence" value="ECO:0007669"/>
    <property type="project" value="TreeGrafter"/>
</dbReference>
<dbReference type="Proteomes" id="UP000002866">
    <property type="component" value="Chromosome 3"/>
</dbReference>
<dbReference type="HOGENOM" id="CLU_065411_0_0_1"/>
<dbReference type="GeneID" id="14495379"/>
<dbReference type="OrthoDB" id="45882at2759"/>
<dbReference type="GO" id="GO:0035925">
    <property type="term" value="F:mRNA 3'-UTR AU-rich region binding"/>
    <property type="evidence" value="ECO:0007669"/>
    <property type="project" value="TreeGrafter"/>
</dbReference>
<dbReference type="eggNOG" id="KOG1613">
    <property type="taxonomic scope" value="Eukaryota"/>
</dbReference>
<comment type="subcellular location">
    <subcellularLocation>
        <location evidence="1">Cytoplasm</location>
    </subcellularLocation>
    <subcellularLocation>
        <location evidence="2">Nucleus</location>
        <location evidence="2">Nucleolus</location>
    </subcellularLocation>
</comment>
<keyword evidence="12" id="KW-1185">Reference proteome</keyword>
<reference evidence="11 12" key="1">
    <citation type="journal article" date="2011" name="Proc. Natl. Acad. Sci. U.S.A.">
        <title>Evolutionary erosion of yeast sex chromosomes by mating-type switching accidents.</title>
        <authorList>
            <person name="Gordon J.L."/>
            <person name="Armisen D."/>
            <person name="Proux-Wera E."/>
            <person name="Oheigeartaigh S.S."/>
            <person name="Byrne K.P."/>
            <person name="Wolfe K.H."/>
        </authorList>
    </citation>
    <scope>NUCLEOTIDE SEQUENCE [LARGE SCALE GENOMIC DNA]</scope>
    <source>
        <strain evidence="12">ATCC 34711 / CBS 6284 / DSM 70876 / NBRC 10599 / NRRL Y-10934 / UCD 77-7</strain>
    </source>
</reference>
<dbReference type="GO" id="GO:0000176">
    <property type="term" value="C:nuclear exosome (RNase complex)"/>
    <property type="evidence" value="ECO:0007669"/>
    <property type="project" value="TreeGrafter"/>
</dbReference>
<evidence type="ECO:0000256" key="7">
    <source>
        <dbReference type="ARBA" id="ARBA00022884"/>
    </source>
</evidence>
<evidence type="ECO:0000256" key="1">
    <source>
        <dbReference type="ARBA" id="ARBA00004496"/>
    </source>
</evidence>
<dbReference type="OMA" id="NMDITEP"/>
<dbReference type="GO" id="GO:0016075">
    <property type="term" value="P:rRNA catabolic process"/>
    <property type="evidence" value="ECO:0007669"/>
    <property type="project" value="TreeGrafter"/>
</dbReference>
<evidence type="ECO:0000313" key="11">
    <source>
        <dbReference type="EMBL" id="CCH60399.1"/>
    </source>
</evidence>